<evidence type="ECO:0000256" key="5">
    <source>
        <dbReference type="ARBA" id="ARBA00023136"/>
    </source>
</evidence>
<keyword evidence="8" id="KW-1185">Reference proteome</keyword>
<dbReference type="InterPro" id="IPR050833">
    <property type="entry name" value="Poly_Biosynth_Transport"/>
</dbReference>
<evidence type="ECO:0000256" key="2">
    <source>
        <dbReference type="ARBA" id="ARBA00022475"/>
    </source>
</evidence>
<dbReference type="EMBL" id="JBHSQV010000158">
    <property type="protein sequence ID" value="MFC5987314.1"/>
    <property type="molecule type" value="Genomic_DNA"/>
</dbReference>
<dbReference type="PIRSF" id="PIRSF038958">
    <property type="entry name" value="PG_synth_SpoVB"/>
    <property type="match status" value="1"/>
</dbReference>
<evidence type="ECO:0000256" key="1">
    <source>
        <dbReference type="ARBA" id="ARBA00004651"/>
    </source>
</evidence>
<feature type="transmembrane region" description="Helical" evidence="6">
    <location>
        <begin position="375"/>
        <end position="393"/>
    </location>
</feature>
<evidence type="ECO:0000313" key="7">
    <source>
        <dbReference type="EMBL" id="MFC5987314.1"/>
    </source>
</evidence>
<evidence type="ECO:0000256" key="3">
    <source>
        <dbReference type="ARBA" id="ARBA00022692"/>
    </source>
</evidence>
<dbReference type="Pfam" id="PF01943">
    <property type="entry name" value="Polysacc_synt"/>
    <property type="match status" value="1"/>
</dbReference>
<feature type="transmembrane region" description="Helical" evidence="6">
    <location>
        <begin position="465"/>
        <end position="483"/>
    </location>
</feature>
<evidence type="ECO:0000256" key="6">
    <source>
        <dbReference type="SAM" id="Phobius"/>
    </source>
</evidence>
<feature type="transmembrane region" description="Helical" evidence="6">
    <location>
        <begin position="194"/>
        <end position="215"/>
    </location>
</feature>
<feature type="transmembrane region" description="Helical" evidence="6">
    <location>
        <begin position="99"/>
        <end position="119"/>
    </location>
</feature>
<proteinExistence type="predicted"/>
<feature type="transmembrane region" description="Helical" evidence="6">
    <location>
        <begin position="503"/>
        <end position="524"/>
    </location>
</feature>
<keyword evidence="5 6" id="KW-0472">Membrane</keyword>
<dbReference type="InterPro" id="IPR024923">
    <property type="entry name" value="PG_synth_SpoVB"/>
</dbReference>
<feature type="transmembrane region" description="Helical" evidence="6">
    <location>
        <begin position="344"/>
        <end position="363"/>
    </location>
</feature>
<comment type="subcellular location">
    <subcellularLocation>
        <location evidence="1">Cell membrane</location>
        <topology evidence="1">Multi-pass membrane protein</topology>
    </subcellularLocation>
</comment>
<feature type="transmembrane region" description="Helical" evidence="6">
    <location>
        <begin position="251"/>
        <end position="271"/>
    </location>
</feature>
<organism evidence="7 8">
    <name type="scientific">Marinicrinis lubricantis</name>
    <dbReference type="NCBI Taxonomy" id="2086470"/>
    <lineage>
        <taxon>Bacteria</taxon>
        <taxon>Bacillati</taxon>
        <taxon>Bacillota</taxon>
        <taxon>Bacilli</taxon>
        <taxon>Bacillales</taxon>
        <taxon>Paenibacillaceae</taxon>
    </lineage>
</organism>
<keyword evidence="2" id="KW-1003">Cell membrane</keyword>
<feature type="transmembrane region" description="Helical" evidence="6">
    <location>
        <begin position="164"/>
        <end position="182"/>
    </location>
</feature>
<keyword evidence="4 6" id="KW-1133">Transmembrane helix</keyword>
<sequence>MKEHIPSRVHPAASLLRGAAVLGAAAMVSKLLGVLQKVPLQNIGGDEAFGIYSIVYPFYTLILFLATAGFPVAVSKFVADSVSVGDTAEAGRILRHASIFLSITGFIFFAFLYFGADLIGTWIGNRHTVPAIQSVAFALWFVPLMSVLRGYFQGMQNMIPTAVSQVWEQLLRVTAMVVFLYYTTSRSMSSDMVAAGATLGSAVGALTGLLVMLYYRLKEKRSIRLSSRNHLDVMKEKVHPPLSSVQLFRKLMAYAIPVCLGAVVVPILNIVDTFSLPRLLAVQGFSEQQAVEQYGVYARGLPLMQMVSMLFSSMSVAIVPAIAESKAKKDWGGLSSRVGNSLRISWIIGLASSAGLALLSMPVNVMLYKDAVGTWTIFLLAWTIAFSVLNIVTSSVLQGLDAVKIPALHLLAAAGVKVLLNVLWVPHFGIRGAALSAVLSFVTAAALNVIYLARRNYIQIRFKDDLWKPIASTVVMAAAVWGWKEGVDYSMGLIWPDLSARVTATAVTLTSVLMGALVYGMALIKLGVLNRDQLNMIPLIGNKLAAKELK</sequence>
<dbReference type="RefSeq" id="WP_379894673.1">
    <property type="nucleotide sequence ID" value="NZ_CBCSCT010000047.1"/>
</dbReference>
<feature type="transmembrane region" description="Helical" evidence="6">
    <location>
        <begin position="405"/>
        <end position="424"/>
    </location>
</feature>
<evidence type="ECO:0000256" key="4">
    <source>
        <dbReference type="ARBA" id="ARBA00022989"/>
    </source>
</evidence>
<feature type="transmembrane region" description="Helical" evidence="6">
    <location>
        <begin position="131"/>
        <end position="152"/>
    </location>
</feature>
<evidence type="ECO:0000313" key="8">
    <source>
        <dbReference type="Proteomes" id="UP001596250"/>
    </source>
</evidence>
<feature type="transmembrane region" description="Helical" evidence="6">
    <location>
        <begin position="54"/>
        <end position="78"/>
    </location>
</feature>
<feature type="transmembrane region" description="Helical" evidence="6">
    <location>
        <begin position="430"/>
        <end position="453"/>
    </location>
</feature>
<accession>A0ABW1IRB6</accession>
<dbReference type="InterPro" id="IPR002797">
    <property type="entry name" value="Polysacc_synth"/>
</dbReference>
<comment type="caution">
    <text evidence="7">The sequence shown here is derived from an EMBL/GenBank/DDBJ whole genome shotgun (WGS) entry which is preliminary data.</text>
</comment>
<gene>
    <name evidence="7" type="ORF">ACFPXP_12955</name>
</gene>
<reference evidence="8" key="1">
    <citation type="journal article" date="2019" name="Int. J. Syst. Evol. Microbiol.">
        <title>The Global Catalogue of Microorganisms (GCM) 10K type strain sequencing project: providing services to taxonomists for standard genome sequencing and annotation.</title>
        <authorList>
            <consortium name="The Broad Institute Genomics Platform"/>
            <consortium name="The Broad Institute Genome Sequencing Center for Infectious Disease"/>
            <person name="Wu L."/>
            <person name="Ma J."/>
        </authorList>
    </citation>
    <scope>NUCLEOTIDE SEQUENCE [LARGE SCALE GENOMIC DNA]</scope>
    <source>
        <strain evidence="8">CCM 8749</strain>
    </source>
</reference>
<dbReference type="CDD" id="cd13124">
    <property type="entry name" value="MATE_SpoVB_like"/>
    <property type="match status" value="1"/>
</dbReference>
<feature type="transmembrane region" description="Helical" evidence="6">
    <location>
        <begin position="303"/>
        <end position="323"/>
    </location>
</feature>
<protein>
    <submittedName>
        <fullName evidence="7">Oligosaccharide flippase family protein</fullName>
    </submittedName>
</protein>
<dbReference type="Proteomes" id="UP001596250">
    <property type="component" value="Unassembled WGS sequence"/>
</dbReference>
<name>A0ABW1IRB6_9BACL</name>
<feature type="transmembrane region" description="Helical" evidence="6">
    <location>
        <begin position="12"/>
        <end position="34"/>
    </location>
</feature>
<dbReference type="PANTHER" id="PTHR30250:SF29">
    <property type="entry name" value="POLYSACCHARIDE BIOSYNTHESIS PROTEIN C-TERMINAL DOMAIN-CONTAINING PROTEIN"/>
    <property type="match status" value="1"/>
</dbReference>
<keyword evidence="3 6" id="KW-0812">Transmembrane</keyword>
<dbReference type="PANTHER" id="PTHR30250">
    <property type="entry name" value="PST FAMILY PREDICTED COLANIC ACID TRANSPORTER"/>
    <property type="match status" value="1"/>
</dbReference>